<evidence type="ECO:0000313" key="4">
    <source>
        <dbReference type="Proteomes" id="UP000038750"/>
    </source>
</evidence>
<dbReference type="PROSITE" id="PS50234">
    <property type="entry name" value="VWFA"/>
    <property type="match status" value="1"/>
</dbReference>
<reference evidence="3 4" key="1">
    <citation type="submission" date="2015-03" db="EMBL/GenBank/DDBJ databases">
        <authorList>
            <person name="Murphy D."/>
        </authorList>
    </citation>
    <scope>NUCLEOTIDE SEQUENCE [LARGE SCALE GENOMIC DNA]</scope>
    <source>
        <strain evidence="3 4">BR165/97</strain>
    </source>
</reference>
<dbReference type="InterPro" id="IPR036465">
    <property type="entry name" value="vWFA_dom_sf"/>
</dbReference>
<dbReference type="OrthoDB" id="5756874at2"/>
<dbReference type="Pfam" id="PF02342">
    <property type="entry name" value="TerD"/>
    <property type="match status" value="1"/>
</dbReference>
<gene>
    <name evidence="3" type="primary">yceD_1</name>
    <name evidence="3" type="ORF">ERS008530_03822</name>
</gene>
<dbReference type="SUPFAM" id="SSF53300">
    <property type="entry name" value="vWA-like"/>
    <property type="match status" value="1"/>
</dbReference>
<dbReference type="CDD" id="cd06974">
    <property type="entry name" value="TerD_like"/>
    <property type="match status" value="1"/>
</dbReference>
<dbReference type="AlphaFoldDB" id="A0A0T9MUM3"/>
<proteinExistence type="predicted"/>
<accession>A0A0T9MUM3</accession>
<dbReference type="Pfam" id="PF10138">
    <property type="entry name" value="vWA-TerF-like"/>
    <property type="match status" value="1"/>
</dbReference>
<dbReference type="SMART" id="SM00327">
    <property type="entry name" value="VWA"/>
    <property type="match status" value="1"/>
</dbReference>
<sequence length="416" mass="45865">MKLQSGQNILLQASTLVLNLDYPSSTGFSGEPDTCLFLLNEQGKVSGDPDFIFFNNLSSPEGAVSLIPGVQQSKICMELTRVPANIHKIAVTVVIDGNDTINGLRHMNLIAEGVASFAAETQGRSEKAIILAEVYRYQGGWKIRVLGHGFNGGLEPLAVSYGVDVAAPSEPVPQPVKRTRVSLEKKLEARAPRLVSLAKKATVSLTKHKLDTVEASVAFVLDASGSMTGQFKRGHVQSVLDRIAVLAAQFDDDGDMDLWGFAEHHRKYPDVTLDNLDGYIAAIQNSGKRSKWEILPGLGGTNNEPPVMEEIVDYYRDSKIPVYIVFITDGGISKTRAIKDVIRRSANYPIFWKFVGLGGSNYGVLKNLDDFTDRKIDNTHFFAMDDFASVSDETLFDQLLEEFRTWHEEAKVLKLL</sequence>
<dbReference type="Proteomes" id="UP000038750">
    <property type="component" value="Unassembled WGS sequence"/>
</dbReference>
<evidence type="ECO:0000256" key="1">
    <source>
        <dbReference type="ARBA" id="ARBA00022686"/>
    </source>
</evidence>
<dbReference type="InterPro" id="IPR019303">
    <property type="entry name" value="vWA_TerF_C"/>
</dbReference>
<dbReference type="InterPro" id="IPR003325">
    <property type="entry name" value="TerD"/>
</dbReference>
<dbReference type="EMBL" id="CPZJ01000019">
    <property type="protein sequence ID" value="CNG46572.1"/>
    <property type="molecule type" value="Genomic_DNA"/>
</dbReference>
<evidence type="ECO:0000259" key="2">
    <source>
        <dbReference type="PROSITE" id="PS50234"/>
    </source>
</evidence>
<name>A0A0T9MUM3_YERIN</name>
<dbReference type="InterPro" id="IPR051324">
    <property type="entry name" value="Stress/Tellurium_Resist"/>
</dbReference>
<dbReference type="InterPro" id="IPR002035">
    <property type="entry name" value="VWF_A"/>
</dbReference>
<dbReference type="PANTHER" id="PTHR32097">
    <property type="entry name" value="CAMP-BINDING PROTEIN 1-RELATED"/>
    <property type="match status" value="1"/>
</dbReference>
<dbReference type="Gene3D" id="2.60.60.30">
    <property type="entry name" value="sav2460 like domains"/>
    <property type="match status" value="1"/>
</dbReference>
<keyword evidence="1" id="KW-0778">Tellurium resistance</keyword>
<protein>
    <submittedName>
        <fullName evidence="3">Tellurium resistance protein</fullName>
    </submittedName>
</protein>
<organism evidence="3 4">
    <name type="scientific">Yersinia intermedia</name>
    <dbReference type="NCBI Taxonomy" id="631"/>
    <lineage>
        <taxon>Bacteria</taxon>
        <taxon>Pseudomonadati</taxon>
        <taxon>Pseudomonadota</taxon>
        <taxon>Gammaproteobacteria</taxon>
        <taxon>Enterobacterales</taxon>
        <taxon>Yersiniaceae</taxon>
        <taxon>Yersinia</taxon>
    </lineage>
</organism>
<dbReference type="GO" id="GO:0046690">
    <property type="term" value="P:response to tellurium ion"/>
    <property type="evidence" value="ECO:0007669"/>
    <property type="project" value="UniProtKB-KW"/>
</dbReference>
<evidence type="ECO:0000313" key="3">
    <source>
        <dbReference type="EMBL" id="CNG46572.1"/>
    </source>
</evidence>
<dbReference type="Gene3D" id="3.40.50.410">
    <property type="entry name" value="von Willebrand factor, type A domain"/>
    <property type="match status" value="1"/>
</dbReference>
<dbReference type="PANTHER" id="PTHR32097:SF17">
    <property type="entry name" value="CAMP-BINDING PROTEIN 1-RELATED"/>
    <property type="match status" value="1"/>
</dbReference>
<dbReference type="RefSeq" id="WP_050074383.1">
    <property type="nucleotide sequence ID" value="NZ_CPZJ01000019.1"/>
</dbReference>
<feature type="domain" description="VWFA" evidence="2">
    <location>
        <begin position="216"/>
        <end position="399"/>
    </location>
</feature>